<keyword evidence="2" id="KW-0732">Signal</keyword>
<protein>
    <recommendedName>
        <fullName evidence="5">Malate dehydrogenase</fullName>
    </recommendedName>
</protein>
<dbReference type="EMBL" id="MU806460">
    <property type="protein sequence ID" value="KAJ3834997.1"/>
    <property type="molecule type" value="Genomic_DNA"/>
</dbReference>
<dbReference type="AlphaFoldDB" id="A0AA38P2A5"/>
<dbReference type="InterPro" id="IPR021851">
    <property type="entry name" value="DUF3455"/>
</dbReference>
<dbReference type="PANTHER" id="PTHR35567">
    <property type="entry name" value="MALATE DEHYDROGENASE (AFU_ORTHOLOGUE AFUA_2G13800)"/>
    <property type="match status" value="1"/>
</dbReference>
<dbReference type="Pfam" id="PF11937">
    <property type="entry name" value="DUF3455"/>
    <property type="match status" value="1"/>
</dbReference>
<gene>
    <name evidence="3" type="ORF">F5878DRAFT_332537</name>
</gene>
<accession>A0AA38P2A5</accession>
<feature type="compositionally biased region" description="Low complexity" evidence="1">
    <location>
        <begin position="23"/>
        <end position="44"/>
    </location>
</feature>
<keyword evidence="4" id="KW-1185">Reference proteome</keyword>
<feature type="chain" id="PRO_5041411343" description="Malate dehydrogenase" evidence="2">
    <location>
        <begin position="23"/>
        <end position="282"/>
    </location>
</feature>
<feature type="region of interest" description="Disordered" evidence="1">
    <location>
        <begin position="23"/>
        <end position="78"/>
    </location>
</feature>
<name>A0AA38P2A5_9AGAR</name>
<evidence type="ECO:0008006" key="5">
    <source>
        <dbReference type="Google" id="ProtNLM"/>
    </source>
</evidence>
<dbReference type="PANTHER" id="PTHR35567:SF1">
    <property type="entry name" value="CONSERVED FUNGAL PROTEIN (AFU_ORTHOLOGUE AFUA_1G14230)"/>
    <property type="match status" value="1"/>
</dbReference>
<feature type="signal peptide" evidence="2">
    <location>
        <begin position="1"/>
        <end position="22"/>
    </location>
</feature>
<evidence type="ECO:0000313" key="4">
    <source>
        <dbReference type="Proteomes" id="UP001163846"/>
    </source>
</evidence>
<organism evidence="3 4">
    <name type="scientific">Lentinula raphanica</name>
    <dbReference type="NCBI Taxonomy" id="153919"/>
    <lineage>
        <taxon>Eukaryota</taxon>
        <taxon>Fungi</taxon>
        <taxon>Dikarya</taxon>
        <taxon>Basidiomycota</taxon>
        <taxon>Agaricomycotina</taxon>
        <taxon>Agaricomycetes</taxon>
        <taxon>Agaricomycetidae</taxon>
        <taxon>Agaricales</taxon>
        <taxon>Marasmiineae</taxon>
        <taxon>Omphalotaceae</taxon>
        <taxon>Lentinula</taxon>
    </lineage>
</organism>
<dbReference type="Proteomes" id="UP001163846">
    <property type="component" value="Unassembled WGS sequence"/>
</dbReference>
<feature type="compositionally biased region" description="Low complexity" evidence="1">
    <location>
        <begin position="57"/>
        <end position="70"/>
    </location>
</feature>
<evidence type="ECO:0000256" key="1">
    <source>
        <dbReference type="SAM" id="MobiDB-lite"/>
    </source>
</evidence>
<reference evidence="3" key="1">
    <citation type="submission" date="2022-08" db="EMBL/GenBank/DDBJ databases">
        <authorList>
            <consortium name="DOE Joint Genome Institute"/>
            <person name="Min B."/>
            <person name="Riley R."/>
            <person name="Sierra-Patev S."/>
            <person name="Naranjo-Ortiz M."/>
            <person name="Looney B."/>
            <person name="Konkel Z."/>
            <person name="Slot J.C."/>
            <person name="Sakamoto Y."/>
            <person name="Steenwyk J.L."/>
            <person name="Rokas A."/>
            <person name="Carro J."/>
            <person name="Camarero S."/>
            <person name="Ferreira P."/>
            <person name="Molpeceres G."/>
            <person name="Ruiz-Duenas F.J."/>
            <person name="Serrano A."/>
            <person name="Henrissat B."/>
            <person name="Drula E."/>
            <person name="Hughes K.W."/>
            <person name="Mata J.L."/>
            <person name="Ishikawa N.K."/>
            <person name="Vargas-Isla R."/>
            <person name="Ushijima S."/>
            <person name="Smith C.A."/>
            <person name="Ahrendt S."/>
            <person name="Andreopoulos W."/>
            <person name="He G."/>
            <person name="Labutti K."/>
            <person name="Lipzen A."/>
            <person name="Ng V."/>
            <person name="Sandor L."/>
            <person name="Barry K."/>
            <person name="Martinez A.T."/>
            <person name="Xiao Y."/>
            <person name="Gibbons J.G."/>
            <person name="Terashima K."/>
            <person name="Hibbett D.S."/>
            <person name="Grigoriev I.V."/>
        </authorList>
    </citation>
    <scope>NUCLEOTIDE SEQUENCE</scope>
    <source>
        <strain evidence="3">TFB9207</strain>
    </source>
</reference>
<proteinExistence type="predicted"/>
<evidence type="ECO:0000313" key="3">
    <source>
        <dbReference type="EMBL" id="KAJ3834997.1"/>
    </source>
</evidence>
<evidence type="ECO:0000256" key="2">
    <source>
        <dbReference type="SAM" id="SignalP"/>
    </source>
</evidence>
<sequence>MFTLTKTFALLALLVQTQLASAAPAQARQTPRPSSPNGPSGSGSQFASAPGGGRGSGSTSTPTTTGSSPPQDLTTGTACDVSTASIDTSGTTLPAPSFAPSFIGLGVGTQNYTCGSAGTYTSTGAFAELFDVSCLVGQSDFTSLQTTAFAAWNSSTSTSVTSTSDIMSSSGVLSSPITLGQHYFITNPLTGSGLSPKWDFTSNALAGDADAFVVGTKVDDVAAPTGSADVDWLYLTNATGILANEIYRIDTQGGQPPASCTAGTADITVKYTAMYWLTGGSF</sequence>
<comment type="caution">
    <text evidence="3">The sequence shown here is derived from an EMBL/GenBank/DDBJ whole genome shotgun (WGS) entry which is preliminary data.</text>
</comment>